<dbReference type="InParanoid" id="A0A151GQ24"/>
<protein>
    <submittedName>
        <fullName evidence="2">Uncharacterized protein</fullName>
    </submittedName>
</protein>
<sequence length="161" mass="17795">MLRVSNTQIIDTECGDDDEDDDEDDGDDDGVVDFPAHRSRSNDIRRNQCMGTDQPMRAATFPPEQLPRQRSPSPPDSMSFQARDGFERHETTLSSPRPMSKRQRRNASPLRPLPSLAVSCPSHHQSINQPMRAGAKSIAVNGISTRTSTPSSSHGSTHDSR</sequence>
<dbReference type="RefSeq" id="XP_040658561.1">
    <property type="nucleotide sequence ID" value="XM_040797678.1"/>
</dbReference>
<keyword evidence="3" id="KW-1185">Reference proteome</keyword>
<organism evidence="2 3">
    <name type="scientific">Drechmeria coniospora</name>
    <name type="common">Nematophagous fungus</name>
    <name type="synonym">Meria coniospora</name>
    <dbReference type="NCBI Taxonomy" id="98403"/>
    <lineage>
        <taxon>Eukaryota</taxon>
        <taxon>Fungi</taxon>
        <taxon>Dikarya</taxon>
        <taxon>Ascomycota</taxon>
        <taxon>Pezizomycotina</taxon>
        <taxon>Sordariomycetes</taxon>
        <taxon>Hypocreomycetidae</taxon>
        <taxon>Hypocreales</taxon>
        <taxon>Ophiocordycipitaceae</taxon>
        <taxon>Drechmeria</taxon>
    </lineage>
</organism>
<reference evidence="2 3" key="1">
    <citation type="journal article" date="2016" name="Sci. Rep.">
        <title>Insights into Adaptations to a Near-Obligate Nematode Endoparasitic Lifestyle from the Finished Genome of Drechmeria coniospora.</title>
        <authorList>
            <person name="Zhang L."/>
            <person name="Zhou Z."/>
            <person name="Guo Q."/>
            <person name="Fokkens L."/>
            <person name="Miskei M."/>
            <person name="Pocsi I."/>
            <person name="Zhang W."/>
            <person name="Chen M."/>
            <person name="Wang L."/>
            <person name="Sun Y."/>
            <person name="Donzelli B.G."/>
            <person name="Gibson D.M."/>
            <person name="Nelson D.R."/>
            <person name="Luo J.G."/>
            <person name="Rep M."/>
            <person name="Liu H."/>
            <person name="Yang S."/>
            <person name="Wang J."/>
            <person name="Krasnoff S.B."/>
            <person name="Xu Y."/>
            <person name="Molnar I."/>
            <person name="Lin M."/>
        </authorList>
    </citation>
    <scope>NUCLEOTIDE SEQUENCE [LARGE SCALE GENOMIC DNA]</scope>
    <source>
        <strain evidence="2 3">ARSEF 6962</strain>
    </source>
</reference>
<dbReference type="Proteomes" id="UP000076580">
    <property type="component" value="Chromosome 01"/>
</dbReference>
<feature type="compositionally biased region" description="Polar residues" evidence="1">
    <location>
        <begin position="1"/>
        <end position="10"/>
    </location>
</feature>
<comment type="caution">
    <text evidence="2">The sequence shown here is derived from an EMBL/GenBank/DDBJ whole genome shotgun (WGS) entry which is preliminary data.</text>
</comment>
<feature type="compositionally biased region" description="Low complexity" evidence="1">
    <location>
        <begin position="144"/>
        <end position="155"/>
    </location>
</feature>
<feature type="region of interest" description="Disordered" evidence="1">
    <location>
        <begin position="1"/>
        <end position="161"/>
    </location>
</feature>
<accession>A0A151GQ24</accession>
<feature type="compositionally biased region" description="Acidic residues" evidence="1">
    <location>
        <begin position="13"/>
        <end position="31"/>
    </location>
</feature>
<evidence type="ECO:0000313" key="3">
    <source>
        <dbReference type="Proteomes" id="UP000076580"/>
    </source>
</evidence>
<feature type="compositionally biased region" description="Polar residues" evidence="1">
    <location>
        <begin position="68"/>
        <end position="80"/>
    </location>
</feature>
<name>A0A151GQ24_DRECN</name>
<gene>
    <name evidence="2" type="ORF">DCS_00339</name>
</gene>
<proteinExistence type="predicted"/>
<dbReference type="AlphaFoldDB" id="A0A151GQ24"/>
<dbReference type="EMBL" id="LAYC01000001">
    <property type="protein sequence ID" value="KYK59209.1"/>
    <property type="molecule type" value="Genomic_DNA"/>
</dbReference>
<dbReference type="GeneID" id="63712982"/>
<evidence type="ECO:0000313" key="2">
    <source>
        <dbReference type="EMBL" id="KYK59209.1"/>
    </source>
</evidence>
<evidence type="ECO:0000256" key="1">
    <source>
        <dbReference type="SAM" id="MobiDB-lite"/>
    </source>
</evidence>